<evidence type="ECO:0000256" key="7">
    <source>
        <dbReference type="ARBA" id="ARBA00023136"/>
    </source>
</evidence>
<dbReference type="GO" id="GO:0005549">
    <property type="term" value="F:odorant binding"/>
    <property type="evidence" value="ECO:0007669"/>
    <property type="project" value="InterPro"/>
</dbReference>
<keyword evidence="8" id="KW-0675">Receptor</keyword>
<dbReference type="Pfam" id="PF02949">
    <property type="entry name" value="7tm_6"/>
    <property type="match status" value="1"/>
</dbReference>
<dbReference type="GO" id="GO:0005886">
    <property type="term" value="C:plasma membrane"/>
    <property type="evidence" value="ECO:0007669"/>
    <property type="project" value="UniProtKB-SubCell"/>
</dbReference>
<gene>
    <name evidence="11" type="ORF">GWI33_017967</name>
</gene>
<dbReference type="OrthoDB" id="8117390at2759"/>
<evidence type="ECO:0000256" key="4">
    <source>
        <dbReference type="ARBA" id="ARBA00022692"/>
    </source>
</evidence>
<dbReference type="PANTHER" id="PTHR21137">
    <property type="entry name" value="ODORANT RECEPTOR"/>
    <property type="match status" value="1"/>
</dbReference>
<reference evidence="11" key="1">
    <citation type="submission" date="2020-08" db="EMBL/GenBank/DDBJ databases">
        <title>Genome sequencing and assembly of the red palm weevil Rhynchophorus ferrugineus.</title>
        <authorList>
            <person name="Dias G.B."/>
            <person name="Bergman C.M."/>
            <person name="Manee M."/>
        </authorList>
    </citation>
    <scope>NUCLEOTIDE SEQUENCE</scope>
    <source>
        <strain evidence="11">AA-2017</strain>
        <tissue evidence="11">Whole larva</tissue>
    </source>
</reference>
<sequence length="200" mass="22758">MFLYSWSGFVYSCITHMMFINLLIFGAVQLQILQIKLRNVANNTQPITPKETTQLLKQLIVEHKNAINFINTLNEKTKSIVLMEFIFSSMDVASVARSLTNGTINISSLGWMFLFFILLSLQIFAMAWNTNEIKIQSLAISDAMFESSWYLMDKEGQQLTHIVMMRAQKPLAITIGPFGPMTTQSALLMFKAAYSYISIM</sequence>
<evidence type="ECO:0000256" key="3">
    <source>
        <dbReference type="ARBA" id="ARBA00022606"/>
    </source>
</evidence>
<keyword evidence="5" id="KW-0552">Olfaction</keyword>
<dbReference type="Proteomes" id="UP000625711">
    <property type="component" value="Unassembled WGS sequence"/>
</dbReference>
<keyword evidence="4 10" id="KW-0812">Transmembrane</keyword>
<evidence type="ECO:0000256" key="1">
    <source>
        <dbReference type="ARBA" id="ARBA00004651"/>
    </source>
</evidence>
<name>A0A834HX93_RHYFE</name>
<dbReference type="GO" id="GO:0004984">
    <property type="term" value="F:olfactory receptor activity"/>
    <property type="evidence" value="ECO:0007669"/>
    <property type="project" value="InterPro"/>
</dbReference>
<protein>
    <submittedName>
        <fullName evidence="11">Uncharacterized protein</fullName>
    </submittedName>
</protein>
<evidence type="ECO:0000313" key="11">
    <source>
        <dbReference type="EMBL" id="KAF7268983.1"/>
    </source>
</evidence>
<keyword evidence="6 10" id="KW-1133">Transmembrane helix</keyword>
<keyword evidence="3" id="KW-0716">Sensory transduction</keyword>
<keyword evidence="7 10" id="KW-0472">Membrane</keyword>
<dbReference type="InterPro" id="IPR004117">
    <property type="entry name" value="7tm6_olfct_rcpt"/>
</dbReference>
<evidence type="ECO:0000256" key="5">
    <source>
        <dbReference type="ARBA" id="ARBA00022725"/>
    </source>
</evidence>
<dbReference type="EMBL" id="JAACXV010014285">
    <property type="protein sequence ID" value="KAF7268983.1"/>
    <property type="molecule type" value="Genomic_DNA"/>
</dbReference>
<feature type="transmembrane region" description="Helical" evidence="10">
    <location>
        <begin position="6"/>
        <end position="28"/>
    </location>
</feature>
<evidence type="ECO:0000313" key="12">
    <source>
        <dbReference type="Proteomes" id="UP000625711"/>
    </source>
</evidence>
<comment type="caution">
    <text evidence="11">The sequence shown here is derived from an EMBL/GenBank/DDBJ whole genome shotgun (WGS) entry which is preliminary data.</text>
</comment>
<evidence type="ECO:0000256" key="6">
    <source>
        <dbReference type="ARBA" id="ARBA00022989"/>
    </source>
</evidence>
<keyword evidence="2" id="KW-1003">Cell membrane</keyword>
<feature type="transmembrane region" description="Helical" evidence="10">
    <location>
        <begin position="108"/>
        <end position="128"/>
    </location>
</feature>
<evidence type="ECO:0000256" key="2">
    <source>
        <dbReference type="ARBA" id="ARBA00022475"/>
    </source>
</evidence>
<dbReference type="AlphaFoldDB" id="A0A834HX93"/>
<dbReference type="GO" id="GO:0007165">
    <property type="term" value="P:signal transduction"/>
    <property type="evidence" value="ECO:0007669"/>
    <property type="project" value="UniProtKB-KW"/>
</dbReference>
<proteinExistence type="predicted"/>
<evidence type="ECO:0000256" key="9">
    <source>
        <dbReference type="ARBA" id="ARBA00023224"/>
    </source>
</evidence>
<keyword evidence="9" id="KW-0807">Transducer</keyword>
<comment type="subcellular location">
    <subcellularLocation>
        <location evidence="1">Cell membrane</location>
        <topology evidence="1">Multi-pass membrane protein</topology>
    </subcellularLocation>
</comment>
<dbReference type="PANTHER" id="PTHR21137:SF3">
    <property type="entry name" value="ODORANT RECEPTOR 30A-RELATED"/>
    <property type="match status" value="1"/>
</dbReference>
<evidence type="ECO:0000256" key="10">
    <source>
        <dbReference type="SAM" id="Phobius"/>
    </source>
</evidence>
<organism evidence="11 12">
    <name type="scientific">Rhynchophorus ferrugineus</name>
    <name type="common">Red palm weevil</name>
    <name type="synonym">Curculio ferrugineus</name>
    <dbReference type="NCBI Taxonomy" id="354439"/>
    <lineage>
        <taxon>Eukaryota</taxon>
        <taxon>Metazoa</taxon>
        <taxon>Ecdysozoa</taxon>
        <taxon>Arthropoda</taxon>
        <taxon>Hexapoda</taxon>
        <taxon>Insecta</taxon>
        <taxon>Pterygota</taxon>
        <taxon>Neoptera</taxon>
        <taxon>Endopterygota</taxon>
        <taxon>Coleoptera</taxon>
        <taxon>Polyphaga</taxon>
        <taxon>Cucujiformia</taxon>
        <taxon>Curculionidae</taxon>
        <taxon>Dryophthorinae</taxon>
        <taxon>Rhynchophorus</taxon>
    </lineage>
</organism>
<keyword evidence="12" id="KW-1185">Reference proteome</keyword>
<evidence type="ECO:0000256" key="8">
    <source>
        <dbReference type="ARBA" id="ARBA00023170"/>
    </source>
</evidence>
<accession>A0A834HX93</accession>